<accession>A0A1W1C462</accession>
<dbReference type="InterPro" id="IPR022910">
    <property type="entry name" value="Thiol_diS_interchange_DbsD"/>
</dbReference>
<evidence type="ECO:0000256" key="15">
    <source>
        <dbReference type="ARBA" id="ARBA00023157"/>
    </source>
</evidence>
<dbReference type="NCBIfam" id="NF001419">
    <property type="entry name" value="PRK00293.1"/>
    <property type="match status" value="1"/>
</dbReference>
<keyword evidence="16" id="KW-0676">Redox-active center</keyword>
<feature type="domain" description="Thioredoxin" evidence="21">
    <location>
        <begin position="619"/>
        <end position="746"/>
    </location>
</feature>
<comment type="similarity">
    <text evidence="2">Belongs to the thioredoxin family. DsbD subfamily.</text>
</comment>
<dbReference type="GO" id="GO:0017004">
    <property type="term" value="P:cytochrome complex assembly"/>
    <property type="evidence" value="ECO:0007669"/>
    <property type="project" value="InterPro"/>
</dbReference>
<keyword evidence="6" id="KW-1003">Cell membrane</keyword>
<name>A0A1W1C462_9ZZZZ</name>
<keyword evidence="14 20" id="KW-0472">Membrane</keyword>
<evidence type="ECO:0000256" key="11">
    <source>
        <dbReference type="ARBA" id="ARBA00022989"/>
    </source>
</evidence>
<proteinExistence type="inferred from homology"/>
<evidence type="ECO:0000256" key="14">
    <source>
        <dbReference type="ARBA" id="ARBA00023136"/>
    </source>
</evidence>
<dbReference type="GO" id="GO:0045454">
    <property type="term" value="P:cell redox homeostasis"/>
    <property type="evidence" value="ECO:0007669"/>
    <property type="project" value="TreeGrafter"/>
</dbReference>
<dbReference type="Pfam" id="PF11412">
    <property type="entry name" value="DsbD_N"/>
    <property type="match status" value="2"/>
</dbReference>
<dbReference type="PANTHER" id="PTHR32234">
    <property type="entry name" value="THIOL:DISULFIDE INTERCHANGE PROTEIN DSBD"/>
    <property type="match status" value="1"/>
</dbReference>
<evidence type="ECO:0000256" key="7">
    <source>
        <dbReference type="ARBA" id="ARBA00022519"/>
    </source>
</evidence>
<dbReference type="Gene3D" id="3.40.30.10">
    <property type="entry name" value="Glutaredoxin"/>
    <property type="match status" value="1"/>
</dbReference>
<evidence type="ECO:0000256" key="6">
    <source>
        <dbReference type="ARBA" id="ARBA00022475"/>
    </source>
</evidence>
<dbReference type="PROSITE" id="PS51352">
    <property type="entry name" value="THIOREDOXIN_2"/>
    <property type="match status" value="1"/>
</dbReference>
<dbReference type="InterPro" id="IPR013766">
    <property type="entry name" value="Thioredoxin_domain"/>
</dbReference>
<feature type="transmembrane region" description="Helical" evidence="20">
    <location>
        <begin position="490"/>
        <end position="511"/>
    </location>
</feature>
<dbReference type="InterPro" id="IPR036249">
    <property type="entry name" value="Thioredoxin-like_sf"/>
</dbReference>
<gene>
    <name evidence="22" type="ORF">MNB_SUP05-5-257</name>
</gene>
<keyword evidence="13" id="KW-0520">NAD</keyword>
<dbReference type="PANTHER" id="PTHR32234:SF0">
    <property type="entry name" value="THIOL:DISULFIDE INTERCHANGE PROTEIN DSBD"/>
    <property type="match status" value="1"/>
</dbReference>
<dbReference type="EMBL" id="FPHJ01000030">
    <property type="protein sequence ID" value="SFV60507.1"/>
    <property type="molecule type" value="Genomic_DNA"/>
</dbReference>
<feature type="transmembrane region" description="Helical" evidence="20">
    <location>
        <begin position="411"/>
        <end position="433"/>
    </location>
</feature>
<evidence type="ECO:0000256" key="16">
    <source>
        <dbReference type="ARBA" id="ARBA00023284"/>
    </source>
</evidence>
<dbReference type="CDD" id="cd02953">
    <property type="entry name" value="DsbDgamma"/>
    <property type="match status" value="1"/>
</dbReference>
<keyword evidence="11 20" id="KW-1133">Transmembrane helix</keyword>
<evidence type="ECO:0000256" key="2">
    <source>
        <dbReference type="ARBA" id="ARBA00007241"/>
    </source>
</evidence>
<dbReference type="SUPFAM" id="SSF74863">
    <property type="entry name" value="Thiol:disulfide interchange protein DsbD, N-terminal domain (DsbD-alpha)"/>
    <property type="match status" value="2"/>
</dbReference>
<feature type="transmembrane region" description="Helical" evidence="20">
    <location>
        <begin position="555"/>
        <end position="573"/>
    </location>
</feature>
<keyword evidence="8 20" id="KW-0812">Transmembrane</keyword>
<evidence type="ECO:0000256" key="1">
    <source>
        <dbReference type="ARBA" id="ARBA00004429"/>
    </source>
</evidence>
<evidence type="ECO:0000256" key="20">
    <source>
        <dbReference type="SAM" id="Phobius"/>
    </source>
</evidence>
<dbReference type="HAMAP" id="MF_00399">
    <property type="entry name" value="DbsD"/>
    <property type="match status" value="1"/>
</dbReference>
<dbReference type="InterPro" id="IPR003834">
    <property type="entry name" value="Cyt_c_assmbl_TM_dom"/>
</dbReference>
<comment type="subcellular location">
    <subcellularLocation>
        <location evidence="1">Cell inner membrane</location>
        <topology evidence="1">Multi-pass membrane protein</topology>
    </subcellularLocation>
</comment>
<dbReference type="Pfam" id="PF02683">
    <property type="entry name" value="DsbD_TM"/>
    <property type="match status" value="1"/>
</dbReference>
<feature type="transmembrane region" description="Helical" evidence="20">
    <location>
        <begin position="331"/>
        <end position="363"/>
    </location>
</feature>
<dbReference type="InterPro" id="IPR028250">
    <property type="entry name" value="DsbDN"/>
</dbReference>
<reference evidence="22" key="1">
    <citation type="submission" date="2016-10" db="EMBL/GenBank/DDBJ databases">
        <authorList>
            <person name="de Groot N.N."/>
        </authorList>
    </citation>
    <scope>NUCLEOTIDE SEQUENCE</scope>
</reference>
<dbReference type="Pfam" id="PF00085">
    <property type="entry name" value="Thioredoxin"/>
    <property type="match status" value="1"/>
</dbReference>
<evidence type="ECO:0000256" key="17">
    <source>
        <dbReference type="ARBA" id="ARBA00032465"/>
    </source>
</evidence>
<evidence type="ECO:0000256" key="19">
    <source>
        <dbReference type="ARBA" id="ARBA00047804"/>
    </source>
</evidence>
<evidence type="ECO:0000256" key="10">
    <source>
        <dbReference type="ARBA" id="ARBA00022982"/>
    </source>
</evidence>
<evidence type="ECO:0000256" key="12">
    <source>
        <dbReference type="ARBA" id="ARBA00023002"/>
    </source>
</evidence>
<keyword evidence="10" id="KW-0249">Electron transport</keyword>
<protein>
    <recommendedName>
        <fullName evidence="4">Thiol:disulfide interchange protein DsbD</fullName>
        <ecNumber evidence="3">1.8.1.8</ecNumber>
    </recommendedName>
    <alternativeName>
        <fullName evidence="17">Protein-disulfide reductase</fullName>
    </alternativeName>
</protein>
<feature type="transmembrane region" description="Helical" evidence="20">
    <location>
        <begin position="454"/>
        <end position="484"/>
    </location>
</feature>
<dbReference type="SUPFAM" id="SSF52833">
    <property type="entry name" value="Thioredoxin-like"/>
    <property type="match status" value="1"/>
</dbReference>
<dbReference type="EC" id="1.8.1.8" evidence="3"/>
<keyword evidence="5" id="KW-0813">Transport</keyword>
<evidence type="ECO:0000256" key="4">
    <source>
        <dbReference type="ARBA" id="ARBA00013830"/>
    </source>
</evidence>
<evidence type="ECO:0000259" key="21">
    <source>
        <dbReference type="PROSITE" id="PS51352"/>
    </source>
</evidence>
<dbReference type="InterPro" id="IPR035671">
    <property type="entry name" value="DsbD_gamma"/>
</dbReference>
<evidence type="ECO:0000256" key="3">
    <source>
        <dbReference type="ARBA" id="ARBA00012612"/>
    </source>
</evidence>
<comment type="catalytic activity">
    <reaction evidence="19">
        <text>[protein]-dithiol + NADP(+) = [protein]-disulfide + NADPH + H(+)</text>
        <dbReference type="Rhea" id="RHEA:18753"/>
        <dbReference type="Rhea" id="RHEA-COMP:10593"/>
        <dbReference type="Rhea" id="RHEA-COMP:10594"/>
        <dbReference type="ChEBI" id="CHEBI:15378"/>
        <dbReference type="ChEBI" id="CHEBI:29950"/>
        <dbReference type="ChEBI" id="CHEBI:50058"/>
        <dbReference type="ChEBI" id="CHEBI:57783"/>
        <dbReference type="ChEBI" id="CHEBI:58349"/>
        <dbReference type="EC" id="1.8.1.8"/>
    </reaction>
</comment>
<dbReference type="GO" id="GO:0005886">
    <property type="term" value="C:plasma membrane"/>
    <property type="evidence" value="ECO:0007669"/>
    <property type="project" value="UniProtKB-SubCell"/>
</dbReference>
<dbReference type="Gene3D" id="2.60.40.1250">
    <property type="entry name" value="Thiol:disulfide interchange protein DsbD, N-terminal domain"/>
    <property type="match status" value="2"/>
</dbReference>
<evidence type="ECO:0000256" key="9">
    <source>
        <dbReference type="ARBA" id="ARBA00022729"/>
    </source>
</evidence>
<keyword evidence="15" id="KW-1015">Disulfide bond</keyword>
<keyword evidence="7" id="KW-0997">Cell inner membrane</keyword>
<evidence type="ECO:0000256" key="5">
    <source>
        <dbReference type="ARBA" id="ARBA00022448"/>
    </source>
</evidence>
<feature type="transmembrane region" description="Helical" evidence="20">
    <location>
        <begin position="531"/>
        <end position="549"/>
    </location>
</feature>
<organism evidence="22">
    <name type="scientific">hydrothermal vent metagenome</name>
    <dbReference type="NCBI Taxonomy" id="652676"/>
    <lineage>
        <taxon>unclassified sequences</taxon>
        <taxon>metagenomes</taxon>
        <taxon>ecological metagenomes</taxon>
    </lineage>
</organism>
<dbReference type="InterPro" id="IPR036929">
    <property type="entry name" value="DsbDN_sf"/>
</dbReference>
<evidence type="ECO:0000256" key="8">
    <source>
        <dbReference type="ARBA" id="ARBA00022692"/>
    </source>
</evidence>
<dbReference type="AlphaFoldDB" id="A0A1W1C462"/>
<sequence length="746" mass="82762">MKKIIFLIFLYSQTLLANIDLLPVDKAFQLKTSIINNTIQLNWTIPKGYYLYKDKIKITTDYATTLDKAIFSKAKIKNDDLFGEVAVFYKNASIKVPVLNSKTKEFKLQVSYQGCADIGICYPPVKKVFNLTLDNWVPPKTAIDNAFNLFKKIGNQASNSATNFKDALFNQSADDLLSANDAFKLSVKKISDNKLLATWDIQSGYYLYNNKFFFDIKGADFKKINFPKGKIKDDAYFGKVEIHRDLLEVEIPLKNITKNVVFIAKFQGCADVGVCYPPQQQSFEFNFEKNSSKNTLITKQTSITPPQNTLNQNMELSEQDTIANLLKQNNLWLVLLSFFGFGLLLSFTPCVFPMIPILSSIIIGQGDRITTSRAFLMSLTFVLAMAITYASVGVLAGYLGANLQIIFQNKWVLIGFSTVFVILALSMFGLFEIQLPKSLQTKVTEVSGKQEGGSLWGVLIMGFLSALIVGPCVAPPLAGALIYIGQTGDAVLGGLSLFVMSLGMGAPLILIGTSAGKLLPKAGSWMDSVKAFFGIMMLAVAIYLLERIVGEFVSLILWATLATTSAVSIGALDSLTQGVSPWRRLFKALGLILLGYSLLLWLLVARGGGDMFKPLSGWSFQGQTSSNIAKVKWIKVKTNTELNNLISNNKNKLVVVDFYADWCIYCKTIDKEVFSQSDVLSALGNAVMVKIDITENTNDDKQLLQRFSIFAPPAFIFFKNGQEVKNARLVGEFDKNYFLTHLNKLH</sequence>
<feature type="transmembrane region" description="Helical" evidence="20">
    <location>
        <begin position="585"/>
        <end position="604"/>
    </location>
</feature>
<feature type="transmembrane region" description="Helical" evidence="20">
    <location>
        <begin position="375"/>
        <end position="399"/>
    </location>
</feature>
<dbReference type="GO" id="GO:0047134">
    <property type="term" value="F:protein-disulfide reductase [NAD(P)H] activity"/>
    <property type="evidence" value="ECO:0007669"/>
    <property type="project" value="UniProtKB-EC"/>
</dbReference>
<keyword evidence="12 22" id="KW-0560">Oxidoreductase</keyword>
<keyword evidence="9" id="KW-0732">Signal</keyword>
<comment type="catalytic activity">
    <reaction evidence="18">
        <text>[protein]-dithiol + NAD(+) = [protein]-disulfide + NADH + H(+)</text>
        <dbReference type="Rhea" id="RHEA:18749"/>
        <dbReference type="Rhea" id="RHEA-COMP:10593"/>
        <dbReference type="Rhea" id="RHEA-COMP:10594"/>
        <dbReference type="ChEBI" id="CHEBI:15378"/>
        <dbReference type="ChEBI" id="CHEBI:29950"/>
        <dbReference type="ChEBI" id="CHEBI:50058"/>
        <dbReference type="ChEBI" id="CHEBI:57540"/>
        <dbReference type="ChEBI" id="CHEBI:57945"/>
        <dbReference type="EC" id="1.8.1.8"/>
    </reaction>
</comment>
<evidence type="ECO:0000256" key="13">
    <source>
        <dbReference type="ARBA" id="ARBA00023027"/>
    </source>
</evidence>
<evidence type="ECO:0000313" key="22">
    <source>
        <dbReference type="EMBL" id="SFV60507.1"/>
    </source>
</evidence>
<evidence type="ECO:0000256" key="18">
    <source>
        <dbReference type="ARBA" id="ARBA00047388"/>
    </source>
</evidence>